<dbReference type="InterPro" id="IPR025532">
    <property type="entry name" value="G6P_1-epimerase"/>
</dbReference>
<dbReference type="AlphaFoldDB" id="A0A1C9W7G7"/>
<dbReference type="CDD" id="cd09020">
    <property type="entry name" value="D-hex-6-P-epi_like"/>
    <property type="match status" value="1"/>
</dbReference>
<dbReference type="PANTHER" id="PTHR11122">
    <property type="entry name" value="APOSPORY-ASSOCIATED PROTEIN C-RELATED"/>
    <property type="match status" value="1"/>
</dbReference>
<dbReference type="Proteomes" id="UP000095672">
    <property type="component" value="Chromosome"/>
</dbReference>
<dbReference type="STRING" id="1769779.AUP74_01662"/>
<evidence type="ECO:0000256" key="1">
    <source>
        <dbReference type="ARBA" id="ARBA00001096"/>
    </source>
</evidence>
<dbReference type="SUPFAM" id="SSF74650">
    <property type="entry name" value="Galactose mutarotase-like"/>
    <property type="match status" value="1"/>
</dbReference>
<proteinExistence type="inferred from homology"/>
<evidence type="ECO:0000313" key="6">
    <source>
        <dbReference type="EMBL" id="AOS97093.1"/>
    </source>
</evidence>
<dbReference type="GO" id="GO:0047938">
    <property type="term" value="F:glucose-6-phosphate 1-epimerase activity"/>
    <property type="evidence" value="ECO:0007669"/>
    <property type="project" value="UniProtKB-UniRule"/>
</dbReference>
<dbReference type="GO" id="GO:0005975">
    <property type="term" value="P:carbohydrate metabolic process"/>
    <property type="evidence" value="ECO:0007669"/>
    <property type="project" value="InterPro"/>
</dbReference>
<feature type="active site" evidence="5">
    <location>
        <position position="264"/>
    </location>
</feature>
<evidence type="ECO:0000256" key="4">
    <source>
        <dbReference type="PIRNR" id="PIRNR016020"/>
    </source>
</evidence>
<reference evidence="7" key="1">
    <citation type="submission" date="2016-01" db="EMBL/GenBank/DDBJ databases">
        <title>Complete genome sequence of Microbulbifer sp. CCB-MM1, a halophile isolated from Matang Mangrove Forest, Perak.</title>
        <authorList>
            <person name="Moh T.H."/>
            <person name="Dinesh B."/>
            <person name="Lau N.-S."/>
            <person name="Go F."/>
            <person name="Alexander Chong S.-C."/>
        </authorList>
    </citation>
    <scope>NUCLEOTIDE SEQUENCE [LARGE SCALE GENOMIC DNA]</scope>
    <source>
        <strain evidence="7">CCB-MM1</strain>
    </source>
</reference>
<dbReference type="GO" id="GO:0005737">
    <property type="term" value="C:cytoplasm"/>
    <property type="evidence" value="ECO:0007669"/>
    <property type="project" value="TreeGrafter"/>
</dbReference>
<protein>
    <recommendedName>
        <fullName evidence="4">Putative glucose-6-phosphate 1-epimerase</fullName>
        <ecNumber evidence="4">5.1.3.15</ecNumber>
    </recommendedName>
</protein>
<sequence>MTEVASSSAVRKTDSGALYGKPGLPLYVVETPLCRAVIAQQGAQLLEFQAEGEEPLLWLSPVAGFAPGKAVRGGIPLCLPWFGIHPDKSKPKHGLVRTRPWALESAGTLPDGEVELVFTYHHAADALFKSDFHCRYRMVLGKTLQLELELQNLGAAAAMYSWAWHTYFAIGDIESVAVMGLEGGEYLDNTRGFAKGKLEGVLTFLGEVDRVFEGAPARQQIQEASPITTSSEGCDTVITWNPGKELAATLPDVGAHYREFVCVEHGNALADSWELAPGETRSARLLLGRE</sequence>
<comment type="catalytic activity">
    <reaction evidence="1">
        <text>alpha-D-glucose 6-phosphate = beta-D-glucose 6-phosphate</text>
        <dbReference type="Rhea" id="RHEA:16249"/>
        <dbReference type="ChEBI" id="CHEBI:58225"/>
        <dbReference type="ChEBI" id="CHEBI:58247"/>
        <dbReference type="EC" id="5.1.3.15"/>
    </reaction>
</comment>
<keyword evidence="3 4" id="KW-0413">Isomerase</keyword>
<dbReference type="InterPro" id="IPR008183">
    <property type="entry name" value="Aldose_1/G6P_1-epimerase"/>
</dbReference>
<gene>
    <name evidence="6" type="primary">yeaD</name>
    <name evidence="6" type="ORF">AUP74_01662</name>
</gene>
<accession>A0A1C9W7G7</accession>
<dbReference type="OrthoDB" id="9790727at2"/>
<evidence type="ECO:0000313" key="7">
    <source>
        <dbReference type="Proteomes" id="UP000095672"/>
    </source>
</evidence>
<comment type="similarity">
    <text evidence="2 4">Belongs to the glucose-6-phosphate 1-epimerase family.</text>
</comment>
<dbReference type="EC" id="5.1.3.15" evidence="4"/>
<dbReference type="Gene3D" id="2.70.98.10">
    <property type="match status" value="1"/>
</dbReference>
<organism evidence="6 7">
    <name type="scientific">Microbulbifer aggregans</name>
    <dbReference type="NCBI Taxonomy" id="1769779"/>
    <lineage>
        <taxon>Bacteria</taxon>
        <taxon>Pseudomonadati</taxon>
        <taxon>Pseudomonadota</taxon>
        <taxon>Gammaproteobacteria</taxon>
        <taxon>Cellvibrionales</taxon>
        <taxon>Microbulbiferaceae</taxon>
        <taxon>Microbulbifer</taxon>
    </lineage>
</organism>
<dbReference type="GO" id="GO:0030246">
    <property type="term" value="F:carbohydrate binding"/>
    <property type="evidence" value="ECO:0007669"/>
    <property type="project" value="UniProtKB-UniRule"/>
</dbReference>
<dbReference type="InterPro" id="IPR011013">
    <property type="entry name" value="Gal_mutarotase_sf_dom"/>
</dbReference>
<feature type="active site" evidence="5">
    <location>
        <position position="165"/>
    </location>
</feature>
<evidence type="ECO:0000256" key="2">
    <source>
        <dbReference type="ARBA" id="ARBA00005866"/>
    </source>
</evidence>
<evidence type="ECO:0000256" key="5">
    <source>
        <dbReference type="PIRSR" id="PIRSR016020-1"/>
    </source>
</evidence>
<dbReference type="PANTHER" id="PTHR11122:SF13">
    <property type="entry name" value="GLUCOSE-6-PHOSPHATE 1-EPIMERASE"/>
    <property type="match status" value="1"/>
</dbReference>
<dbReference type="Pfam" id="PF01263">
    <property type="entry name" value="Aldose_epim"/>
    <property type="match status" value="1"/>
</dbReference>
<dbReference type="EMBL" id="CP014143">
    <property type="protein sequence ID" value="AOS97093.1"/>
    <property type="molecule type" value="Genomic_DNA"/>
</dbReference>
<dbReference type="KEGG" id="micc:AUP74_01662"/>
<dbReference type="PATRIC" id="fig|1769779.3.peg.1661"/>
<dbReference type="RefSeq" id="WP_069947158.1">
    <property type="nucleotide sequence ID" value="NZ_CP014143.1"/>
</dbReference>
<keyword evidence="7" id="KW-1185">Reference proteome</keyword>
<dbReference type="InterPro" id="IPR014718">
    <property type="entry name" value="GH-type_carb-bd"/>
</dbReference>
<evidence type="ECO:0000256" key="3">
    <source>
        <dbReference type="ARBA" id="ARBA00023235"/>
    </source>
</evidence>
<name>A0A1C9W7G7_9GAMM</name>
<dbReference type="PIRSF" id="PIRSF016020">
    <property type="entry name" value="PHexose_mutarotase"/>
    <property type="match status" value="1"/>
</dbReference>